<dbReference type="Proteomes" id="UP000265848">
    <property type="component" value="Unassembled WGS sequence"/>
</dbReference>
<dbReference type="CDD" id="cd16913">
    <property type="entry name" value="YkuD_like"/>
    <property type="match status" value="1"/>
</dbReference>
<evidence type="ECO:0000256" key="6">
    <source>
        <dbReference type="ARBA" id="ARBA00022960"/>
    </source>
</evidence>
<keyword evidence="3" id="KW-0328">Glycosyltransferase</keyword>
<dbReference type="PANTHER" id="PTHR30582">
    <property type="entry name" value="L,D-TRANSPEPTIDASE"/>
    <property type="match status" value="1"/>
</dbReference>
<evidence type="ECO:0000313" key="12">
    <source>
        <dbReference type="EMBL" id="RII38502.1"/>
    </source>
</evidence>
<dbReference type="AlphaFoldDB" id="A0A399J3J1"/>
<dbReference type="GO" id="GO:0016757">
    <property type="term" value="F:glycosyltransferase activity"/>
    <property type="evidence" value="ECO:0007669"/>
    <property type="project" value="UniProtKB-KW"/>
</dbReference>
<comment type="caution">
    <text evidence="12">The sequence shown here is derived from an EMBL/GenBank/DDBJ whole genome shotgun (WGS) entry which is preliminary data.</text>
</comment>
<dbReference type="RefSeq" id="WP_119399220.1">
    <property type="nucleotide sequence ID" value="NZ_QWJJ01000009.1"/>
</dbReference>
<dbReference type="GO" id="GO:0005576">
    <property type="term" value="C:extracellular region"/>
    <property type="evidence" value="ECO:0007669"/>
    <property type="project" value="TreeGrafter"/>
</dbReference>
<dbReference type="Pfam" id="PF03734">
    <property type="entry name" value="YkuD"/>
    <property type="match status" value="1"/>
</dbReference>
<feature type="active site" description="Nucleophile" evidence="9">
    <location>
        <position position="162"/>
    </location>
</feature>
<keyword evidence="10" id="KW-0732">Signal</keyword>
<evidence type="ECO:0000256" key="3">
    <source>
        <dbReference type="ARBA" id="ARBA00022676"/>
    </source>
</evidence>
<dbReference type="PROSITE" id="PS52029">
    <property type="entry name" value="LD_TPASE"/>
    <property type="match status" value="1"/>
</dbReference>
<keyword evidence="8 9" id="KW-0961">Cell wall biogenesis/degradation</keyword>
<dbReference type="GO" id="GO:0071555">
    <property type="term" value="P:cell wall organization"/>
    <property type="evidence" value="ECO:0007669"/>
    <property type="project" value="UniProtKB-UniRule"/>
</dbReference>
<keyword evidence="7 9" id="KW-0573">Peptidoglycan synthesis</keyword>
<dbReference type="InterPro" id="IPR005490">
    <property type="entry name" value="LD_TPept_cat_dom"/>
</dbReference>
<organism evidence="12 13">
    <name type="scientific">Pseudooceanicola sediminis</name>
    <dbReference type="NCBI Taxonomy" id="2211117"/>
    <lineage>
        <taxon>Bacteria</taxon>
        <taxon>Pseudomonadati</taxon>
        <taxon>Pseudomonadota</taxon>
        <taxon>Alphaproteobacteria</taxon>
        <taxon>Rhodobacterales</taxon>
        <taxon>Paracoccaceae</taxon>
        <taxon>Pseudooceanicola</taxon>
    </lineage>
</organism>
<dbReference type="GO" id="GO:0071972">
    <property type="term" value="F:peptidoglycan L,D-transpeptidase activity"/>
    <property type="evidence" value="ECO:0007669"/>
    <property type="project" value="TreeGrafter"/>
</dbReference>
<dbReference type="EMBL" id="QWJJ01000009">
    <property type="protein sequence ID" value="RII38502.1"/>
    <property type="molecule type" value="Genomic_DNA"/>
</dbReference>
<feature type="domain" description="L,D-TPase catalytic" evidence="11">
    <location>
        <begin position="47"/>
        <end position="186"/>
    </location>
</feature>
<accession>A0A399J3J1</accession>
<dbReference type="UniPathway" id="UPA00219"/>
<evidence type="ECO:0000256" key="4">
    <source>
        <dbReference type="ARBA" id="ARBA00022679"/>
    </source>
</evidence>
<dbReference type="GO" id="GO:0008360">
    <property type="term" value="P:regulation of cell shape"/>
    <property type="evidence" value="ECO:0007669"/>
    <property type="project" value="UniProtKB-UniRule"/>
</dbReference>
<dbReference type="GO" id="GO:0018104">
    <property type="term" value="P:peptidoglycan-protein cross-linking"/>
    <property type="evidence" value="ECO:0007669"/>
    <property type="project" value="TreeGrafter"/>
</dbReference>
<sequence>MPTRRAFLASGIASGLVSALPVMGQAAHAPSMFDPTPVTFSPDYETGQIVILPRSYFLYHVTAPGQAMRYGIAVARVGLGFTGTAVIGRKVEWPSWRPTPEMIERDAPYAKFKGNNDRMPGGPNNPLGARALYLYQDGKDTYIRIHGTTHPESIGHNASSGCFRMVNKNVIALYDKVPTGTRVTVL</sequence>
<feature type="active site" description="Proton donor/acceptor" evidence="9">
    <location>
        <position position="146"/>
    </location>
</feature>
<evidence type="ECO:0000256" key="1">
    <source>
        <dbReference type="ARBA" id="ARBA00004752"/>
    </source>
</evidence>
<keyword evidence="4" id="KW-0808">Transferase</keyword>
<comment type="pathway">
    <text evidence="1 9">Cell wall biogenesis; peptidoglycan biosynthesis.</text>
</comment>
<evidence type="ECO:0000256" key="9">
    <source>
        <dbReference type="PROSITE-ProRule" id="PRU01373"/>
    </source>
</evidence>
<evidence type="ECO:0000256" key="5">
    <source>
        <dbReference type="ARBA" id="ARBA00022801"/>
    </source>
</evidence>
<dbReference type="InterPro" id="IPR050979">
    <property type="entry name" value="LD-transpeptidase"/>
</dbReference>
<evidence type="ECO:0000259" key="11">
    <source>
        <dbReference type="PROSITE" id="PS52029"/>
    </source>
</evidence>
<evidence type="ECO:0000256" key="7">
    <source>
        <dbReference type="ARBA" id="ARBA00022984"/>
    </source>
</evidence>
<gene>
    <name evidence="12" type="ORF">DL237_11530</name>
</gene>
<protein>
    <submittedName>
        <fullName evidence="12">L,D-transpeptidase</fullName>
    </submittedName>
</protein>
<evidence type="ECO:0000256" key="10">
    <source>
        <dbReference type="SAM" id="SignalP"/>
    </source>
</evidence>
<reference evidence="12 13" key="1">
    <citation type="submission" date="2018-08" db="EMBL/GenBank/DDBJ databases">
        <title>Pseudooceanicola sediminis CY03 in the family Rhodobacteracea.</title>
        <authorList>
            <person name="Zhang Y.-J."/>
        </authorList>
    </citation>
    <scope>NUCLEOTIDE SEQUENCE [LARGE SCALE GENOMIC DNA]</scope>
    <source>
        <strain evidence="12 13">CY03</strain>
    </source>
</reference>
<dbReference type="SUPFAM" id="SSF141523">
    <property type="entry name" value="L,D-transpeptidase catalytic domain-like"/>
    <property type="match status" value="1"/>
</dbReference>
<dbReference type="PROSITE" id="PS51318">
    <property type="entry name" value="TAT"/>
    <property type="match status" value="1"/>
</dbReference>
<keyword evidence="13" id="KW-1185">Reference proteome</keyword>
<dbReference type="OrthoDB" id="9795305at2"/>
<dbReference type="Gene3D" id="2.40.440.10">
    <property type="entry name" value="L,D-transpeptidase catalytic domain-like"/>
    <property type="match status" value="1"/>
</dbReference>
<comment type="similarity">
    <text evidence="2">Belongs to the YkuD family.</text>
</comment>
<name>A0A399J3J1_9RHOB</name>
<dbReference type="InterPro" id="IPR006311">
    <property type="entry name" value="TAT_signal"/>
</dbReference>
<evidence type="ECO:0000313" key="13">
    <source>
        <dbReference type="Proteomes" id="UP000265848"/>
    </source>
</evidence>
<keyword evidence="6 9" id="KW-0133">Cell shape</keyword>
<evidence type="ECO:0000256" key="2">
    <source>
        <dbReference type="ARBA" id="ARBA00005992"/>
    </source>
</evidence>
<keyword evidence="5" id="KW-0378">Hydrolase</keyword>
<dbReference type="PANTHER" id="PTHR30582:SF24">
    <property type="entry name" value="L,D-TRANSPEPTIDASE ERFK_SRFK-RELATED"/>
    <property type="match status" value="1"/>
</dbReference>
<feature type="chain" id="PRO_5017305912" evidence="10">
    <location>
        <begin position="20"/>
        <end position="186"/>
    </location>
</feature>
<proteinExistence type="inferred from homology"/>
<dbReference type="InterPro" id="IPR038063">
    <property type="entry name" value="Transpep_catalytic_dom"/>
</dbReference>
<evidence type="ECO:0000256" key="8">
    <source>
        <dbReference type="ARBA" id="ARBA00023316"/>
    </source>
</evidence>
<feature type="signal peptide" evidence="10">
    <location>
        <begin position="1"/>
        <end position="19"/>
    </location>
</feature>